<feature type="transmembrane region" description="Helical" evidence="11">
    <location>
        <begin position="334"/>
        <end position="353"/>
    </location>
</feature>
<dbReference type="Pfam" id="PF17820">
    <property type="entry name" value="PDZ_6"/>
    <property type="match status" value="1"/>
</dbReference>
<keyword evidence="10 11" id="KW-0472">Membrane</keyword>
<dbReference type="InterPro" id="IPR004387">
    <property type="entry name" value="Pept_M50_Zn"/>
</dbReference>
<gene>
    <name evidence="13" type="primary">rseP</name>
    <name evidence="13" type="ORF">CO057_01815</name>
</gene>
<dbReference type="NCBIfam" id="TIGR00054">
    <property type="entry name" value="RIP metalloprotease RseP"/>
    <property type="match status" value="1"/>
</dbReference>
<dbReference type="Gene3D" id="2.30.42.10">
    <property type="match status" value="1"/>
</dbReference>
<dbReference type="EC" id="3.4.24.-" evidence="11"/>
<dbReference type="GO" id="GO:0016020">
    <property type="term" value="C:membrane"/>
    <property type="evidence" value="ECO:0007669"/>
    <property type="project" value="UniProtKB-SubCell"/>
</dbReference>
<dbReference type="GO" id="GO:0006508">
    <property type="term" value="P:proteolysis"/>
    <property type="evidence" value="ECO:0007669"/>
    <property type="project" value="UniProtKB-KW"/>
</dbReference>
<evidence type="ECO:0000256" key="11">
    <source>
        <dbReference type="RuleBase" id="RU362031"/>
    </source>
</evidence>
<dbReference type="InterPro" id="IPR036034">
    <property type="entry name" value="PDZ_sf"/>
</dbReference>
<keyword evidence="8 11" id="KW-1133">Transmembrane helix</keyword>
<dbReference type="GO" id="GO:0004222">
    <property type="term" value="F:metalloendopeptidase activity"/>
    <property type="evidence" value="ECO:0007669"/>
    <property type="project" value="InterPro"/>
</dbReference>
<evidence type="ECO:0000256" key="7">
    <source>
        <dbReference type="ARBA" id="ARBA00022833"/>
    </source>
</evidence>
<proteinExistence type="inferred from homology"/>
<evidence type="ECO:0000256" key="6">
    <source>
        <dbReference type="ARBA" id="ARBA00022801"/>
    </source>
</evidence>
<evidence type="ECO:0000256" key="3">
    <source>
        <dbReference type="ARBA" id="ARBA00007931"/>
    </source>
</evidence>
<dbReference type="InterPro" id="IPR008915">
    <property type="entry name" value="Peptidase_M50"/>
</dbReference>
<evidence type="ECO:0000313" key="14">
    <source>
        <dbReference type="Proteomes" id="UP000230251"/>
    </source>
</evidence>
<keyword evidence="11" id="KW-0479">Metal-binding</keyword>
<accession>A0A2M8EPF3</accession>
<dbReference type="PANTHER" id="PTHR42837:SF2">
    <property type="entry name" value="MEMBRANE METALLOPROTEASE ARASP2, CHLOROPLASTIC-RELATED"/>
    <property type="match status" value="1"/>
</dbReference>
<dbReference type="AlphaFoldDB" id="A0A2M8EPF3"/>
<dbReference type="InterPro" id="IPR001478">
    <property type="entry name" value="PDZ"/>
</dbReference>
<evidence type="ECO:0000256" key="9">
    <source>
        <dbReference type="ARBA" id="ARBA00023049"/>
    </source>
</evidence>
<dbReference type="GO" id="GO:0046872">
    <property type="term" value="F:metal ion binding"/>
    <property type="evidence" value="ECO:0007669"/>
    <property type="project" value="UniProtKB-KW"/>
</dbReference>
<dbReference type="Pfam" id="PF02163">
    <property type="entry name" value="Peptidase_M50"/>
    <property type="match status" value="1"/>
</dbReference>
<keyword evidence="7 11" id="KW-0862">Zinc</keyword>
<evidence type="ECO:0000313" key="13">
    <source>
        <dbReference type="EMBL" id="PJC24623.1"/>
    </source>
</evidence>
<dbReference type="PANTHER" id="PTHR42837">
    <property type="entry name" value="REGULATOR OF SIGMA-E PROTEASE RSEP"/>
    <property type="match status" value="1"/>
</dbReference>
<dbReference type="Proteomes" id="UP000230251">
    <property type="component" value="Unassembled WGS sequence"/>
</dbReference>
<evidence type="ECO:0000256" key="2">
    <source>
        <dbReference type="ARBA" id="ARBA00004141"/>
    </source>
</evidence>
<comment type="cofactor">
    <cofactor evidence="1 11">
        <name>Zn(2+)</name>
        <dbReference type="ChEBI" id="CHEBI:29105"/>
    </cofactor>
</comment>
<dbReference type="EMBL" id="PFSI01000029">
    <property type="protein sequence ID" value="PJC24623.1"/>
    <property type="molecule type" value="Genomic_DNA"/>
</dbReference>
<protein>
    <recommendedName>
        <fullName evidence="11">Zinc metalloprotease</fullName>
        <ecNumber evidence="11">3.4.24.-</ecNumber>
    </recommendedName>
</protein>
<keyword evidence="9 11" id="KW-0482">Metalloprotease</keyword>
<evidence type="ECO:0000259" key="12">
    <source>
        <dbReference type="PROSITE" id="PS50106"/>
    </source>
</evidence>
<evidence type="ECO:0000256" key="5">
    <source>
        <dbReference type="ARBA" id="ARBA00022692"/>
    </source>
</evidence>
<dbReference type="InterPro" id="IPR041489">
    <property type="entry name" value="PDZ_6"/>
</dbReference>
<comment type="caution">
    <text evidence="13">The sequence shown here is derived from an EMBL/GenBank/DDBJ whole genome shotgun (WGS) entry which is preliminary data.</text>
</comment>
<reference evidence="14" key="1">
    <citation type="submission" date="2017-09" db="EMBL/GenBank/DDBJ databases">
        <title>Depth-based differentiation of microbial function through sediment-hosted aquifers and enrichment of novel symbionts in the deep terrestrial subsurface.</title>
        <authorList>
            <person name="Probst A.J."/>
            <person name="Ladd B."/>
            <person name="Jarett J.K."/>
            <person name="Geller-Mcgrath D.E."/>
            <person name="Sieber C.M.K."/>
            <person name="Emerson J.B."/>
            <person name="Anantharaman K."/>
            <person name="Thomas B.C."/>
            <person name="Malmstrom R."/>
            <person name="Stieglmeier M."/>
            <person name="Klingl A."/>
            <person name="Woyke T."/>
            <person name="Ryan C.M."/>
            <person name="Banfield J.F."/>
        </authorList>
    </citation>
    <scope>NUCLEOTIDE SEQUENCE [LARGE SCALE GENOMIC DNA]</scope>
</reference>
<keyword evidence="4 13" id="KW-0645">Protease</keyword>
<comment type="similarity">
    <text evidence="3 11">Belongs to the peptidase M50B family.</text>
</comment>
<evidence type="ECO:0000256" key="10">
    <source>
        <dbReference type="ARBA" id="ARBA00023136"/>
    </source>
</evidence>
<keyword evidence="5 11" id="KW-0812">Transmembrane</keyword>
<sequence length="360" mass="39345">MIWTIIVFLLVLSVLVLAHEFGHYSMAKKFGAKVEEFGIGFPPRLYSWDGKDGMKWSINWIPIGGFVKIKGESGEDKNEPDSFARKPLYARFIILVAGVMMNLIVAVIFITISLNFGVLAITEGADKSNLMISDESVMITQILPGSPTEQAGIEVGDKLVSINSQVFDSGEAARTFLSSSDTDSVFEFVVDRNGEQLSFNIVPTYIDEISQMGVGAAITDAGIVRYPWYITPVRGVQDTYYYTSATVVGFYDIISGLFTGNDAYKQVSGPIGIATVTGEVIELGFANVLRFAAILSISLAVLNILPFPALDGGRLVFVVIEAIRRKPISAKIEAVVHNFGFLVLILVIILVTYKDIMNLL</sequence>
<feature type="transmembrane region" description="Helical" evidence="11">
    <location>
        <begin position="88"/>
        <end position="121"/>
    </location>
</feature>
<keyword evidence="6 11" id="KW-0378">Hydrolase</keyword>
<evidence type="ECO:0000256" key="4">
    <source>
        <dbReference type="ARBA" id="ARBA00022670"/>
    </source>
</evidence>
<dbReference type="SMART" id="SM00228">
    <property type="entry name" value="PDZ"/>
    <property type="match status" value="1"/>
</dbReference>
<name>A0A2M8EPF3_9BACT</name>
<dbReference type="CDD" id="cd06163">
    <property type="entry name" value="S2P-M50_PDZ_RseP-like"/>
    <property type="match status" value="1"/>
</dbReference>
<dbReference type="SUPFAM" id="SSF50156">
    <property type="entry name" value="PDZ domain-like"/>
    <property type="match status" value="1"/>
</dbReference>
<comment type="subcellular location">
    <subcellularLocation>
        <location evidence="2">Membrane</location>
        <topology evidence="2">Multi-pass membrane protein</topology>
    </subcellularLocation>
</comment>
<organism evidence="13 14">
    <name type="scientific">Candidatus Uhrbacteria bacterium CG_4_9_14_0_2_um_filter_41_50</name>
    <dbReference type="NCBI Taxonomy" id="1975031"/>
    <lineage>
        <taxon>Bacteria</taxon>
        <taxon>Candidatus Uhriibacteriota</taxon>
    </lineage>
</organism>
<evidence type="ECO:0000256" key="1">
    <source>
        <dbReference type="ARBA" id="ARBA00001947"/>
    </source>
</evidence>
<dbReference type="PROSITE" id="PS50106">
    <property type="entry name" value="PDZ"/>
    <property type="match status" value="1"/>
</dbReference>
<feature type="domain" description="PDZ" evidence="12">
    <location>
        <begin position="119"/>
        <end position="165"/>
    </location>
</feature>
<evidence type="ECO:0000256" key="8">
    <source>
        <dbReference type="ARBA" id="ARBA00022989"/>
    </source>
</evidence>